<dbReference type="Gene3D" id="1.10.10.10">
    <property type="entry name" value="Winged helix-like DNA-binding domain superfamily/Winged helix DNA-binding domain"/>
    <property type="match status" value="2"/>
</dbReference>
<evidence type="ECO:0000313" key="7">
    <source>
        <dbReference type="Proteomes" id="UP000000758"/>
    </source>
</evidence>
<dbReference type="HOGENOM" id="CLU_045647_5_4_2"/>
<keyword evidence="4" id="KW-0131">Cell cycle</keyword>
<gene>
    <name evidence="6" type="ordered locus">CENSYa_1409</name>
</gene>
<name>A0RXG4_CENSY</name>
<dbReference type="STRING" id="414004.CENSYa_1409"/>
<dbReference type="Pfam" id="PF04079">
    <property type="entry name" value="SMC_ScpB"/>
    <property type="match status" value="1"/>
</dbReference>
<feature type="region of interest" description="Disordered" evidence="5">
    <location>
        <begin position="175"/>
        <end position="197"/>
    </location>
</feature>
<keyword evidence="2" id="KW-0132">Cell division</keyword>
<dbReference type="PATRIC" id="fig|414004.10.peg.1293"/>
<evidence type="ECO:0000256" key="3">
    <source>
        <dbReference type="ARBA" id="ARBA00022829"/>
    </source>
</evidence>
<dbReference type="PANTHER" id="PTHR34298:SF2">
    <property type="entry name" value="SEGREGATION AND CONDENSATION PROTEIN B"/>
    <property type="match status" value="1"/>
</dbReference>
<dbReference type="SUPFAM" id="SSF46785">
    <property type="entry name" value="Winged helix' DNA-binding domain"/>
    <property type="match status" value="2"/>
</dbReference>
<evidence type="ECO:0000256" key="2">
    <source>
        <dbReference type="ARBA" id="ARBA00022618"/>
    </source>
</evidence>
<evidence type="ECO:0000256" key="1">
    <source>
        <dbReference type="ARBA" id="ARBA00022490"/>
    </source>
</evidence>
<dbReference type="AlphaFoldDB" id="A0RXG4"/>
<dbReference type="GO" id="GO:0051301">
    <property type="term" value="P:cell division"/>
    <property type="evidence" value="ECO:0007669"/>
    <property type="project" value="UniProtKB-KW"/>
</dbReference>
<keyword evidence="3" id="KW-0159">Chromosome partition</keyword>
<dbReference type="Proteomes" id="UP000000758">
    <property type="component" value="Chromosome"/>
</dbReference>
<dbReference type="InterPro" id="IPR036388">
    <property type="entry name" value="WH-like_DNA-bd_sf"/>
</dbReference>
<accession>A0RXG4</accession>
<sequence>MAGRRDRGGDDEASAGIEAALYSAGRPLSMEELVRASGTKSRTKTASILLSLMKRTKSVFRALEVAMLPDGTYVFQLKPEYSGAARQYASRPMLPKATLKTLSYIALQQPISSKELVEARGSGAYAHVKELRQLDFVSHQSVGRFRIYSTTDKFRKYFGISGDPDELKRELIRRMRKAPRGRTAEAPVPAGTGAPGP</sequence>
<dbReference type="GO" id="GO:0051304">
    <property type="term" value="P:chromosome separation"/>
    <property type="evidence" value="ECO:0007669"/>
    <property type="project" value="InterPro"/>
</dbReference>
<protein>
    <submittedName>
        <fullName evidence="6">Transcriptional regulator containing HTH domain</fullName>
    </submittedName>
</protein>
<dbReference type="InterPro" id="IPR036390">
    <property type="entry name" value="WH_DNA-bd_sf"/>
</dbReference>
<reference evidence="6 7" key="1">
    <citation type="journal article" date="2006" name="Proc. Natl. Acad. Sci. U.S.A.">
        <title>Genomic analysis of the uncultivated marine crenarchaeote Cenarchaeum symbiosum.</title>
        <authorList>
            <person name="Hallam S.J."/>
            <person name="Konstantinidis K.T."/>
            <person name="Putnam N."/>
            <person name="Schleper C."/>
            <person name="Watanabe Y."/>
            <person name="Sugahara J."/>
            <person name="Preston C."/>
            <person name="de la Torre J."/>
            <person name="Richardson P.M."/>
            <person name="DeLong E.F."/>
        </authorList>
    </citation>
    <scope>NUCLEOTIDE SEQUENCE [LARGE SCALE GENOMIC DNA]</scope>
    <source>
        <strain evidence="7">A</strain>
    </source>
</reference>
<keyword evidence="1" id="KW-0963">Cytoplasm</keyword>
<dbReference type="PANTHER" id="PTHR34298">
    <property type="entry name" value="SEGREGATION AND CONDENSATION PROTEIN B"/>
    <property type="match status" value="1"/>
</dbReference>
<proteinExistence type="predicted"/>
<dbReference type="InterPro" id="IPR005234">
    <property type="entry name" value="ScpB_csome_segregation"/>
</dbReference>
<dbReference type="KEGG" id="csy:CENSYa_1409"/>
<keyword evidence="7" id="KW-1185">Reference proteome</keyword>
<evidence type="ECO:0000313" key="6">
    <source>
        <dbReference type="EMBL" id="ABK78031.1"/>
    </source>
</evidence>
<organism evidence="6 7">
    <name type="scientific">Cenarchaeum symbiosum (strain A)</name>
    <dbReference type="NCBI Taxonomy" id="414004"/>
    <lineage>
        <taxon>Archaea</taxon>
        <taxon>Nitrososphaerota</taxon>
        <taxon>Candidatus Cenarchaeales</taxon>
        <taxon>Candidatus Cenarchaeaceae</taxon>
        <taxon>Candidatus Cenarchaeum</taxon>
    </lineage>
</organism>
<evidence type="ECO:0000256" key="4">
    <source>
        <dbReference type="ARBA" id="ARBA00023306"/>
    </source>
</evidence>
<feature type="compositionally biased region" description="Low complexity" evidence="5">
    <location>
        <begin position="184"/>
        <end position="197"/>
    </location>
</feature>
<dbReference type="EMBL" id="DP000238">
    <property type="protein sequence ID" value="ABK78031.1"/>
    <property type="molecule type" value="Genomic_DNA"/>
</dbReference>
<evidence type="ECO:0000256" key="5">
    <source>
        <dbReference type="SAM" id="MobiDB-lite"/>
    </source>
</evidence>
<dbReference type="EnsemblBacteria" id="ABK78031">
    <property type="protein sequence ID" value="ABK78031"/>
    <property type="gene ID" value="CENSYa_1409"/>
</dbReference>